<dbReference type="KEGG" id="pbap:Pla133_00460"/>
<dbReference type="Proteomes" id="UP000316921">
    <property type="component" value="Chromosome"/>
</dbReference>
<dbReference type="SUPFAM" id="SSF49464">
    <property type="entry name" value="Carboxypeptidase regulatory domain-like"/>
    <property type="match status" value="1"/>
</dbReference>
<reference evidence="1 2" key="1">
    <citation type="submission" date="2019-02" db="EMBL/GenBank/DDBJ databases">
        <title>Deep-cultivation of Planctomycetes and their phenomic and genomic characterization uncovers novel biology.</title>
        <authorList>
            <person name="Wiegand S."/>
            <person name="Jogler M."/>
            <person name="Boedeker C."/>
            <person name="Pinto D."/>
            <person name="Vollmers J."/>
            <person name="Rivas-Marin E."/>
            <person name="Kohn T."/>
            <person name="Peeters S.H."/>
            <person name="Heuer A."/>
            <person name="Rast P."/>
            <person name="Oberbeckmann S."/>
            <person name="Bunk B."/>
            <person name="Jeske O."/>
            <person name="Meyerdierks A."/>
            <person name="Storesund J.E."/>
            <person name="Kallscheuer N."/>
            <person name="Luecker S."/>
            <person name="Lage O.M."/>
            <person name="Pohl T."/>
            <person name="Merkel B.J."/>
            <person name="Hornburger P."/>
            <person name="Mueller R.-W."/>
            <person name="Bruemmer F."/>
            <person name="Labrenz M."/>
            <person name="Spormann A.M."/>
            <person name="Op den Camp H."/>
            <person name="Overmann J."/>
            <person name="Amann R."/>
            <person name="Jetten M.S.M."/>
            <person name="Mascher T."/>
            <person name="Medema M.H."/>
            <person name="Devos D.P."/>
            <person name="Kaster A.-K."/>
            <person name="Ovreas L."/>
            <person name="Rohde M."/>
            <person name="Galperin M.Y."/>
            <person name="Jogler C."/>
        </authorList>
    </citation>
    <scope>NUCLEOTIDE SEQUENCE [LARGE SCALE GENOMIC DNA]</scope>
    <source>
        <strain evidence="1 2">Pla133</strain>
    </source>
</reference>
<organism evidence="1 2">
    <name type="scientific">Engelhardtia mirabilis</name>
    <dbReference type="NCBI Taxonomy" id="2528011"/>
    <lineage>
        <taxon>Bacteria</taxon>
        <taxon>Pseudomonadati</taxon>
        <taxon>Planctomycetota</taxon>
        <taxon>Planctomycetia</taxon>
        <taxon>Planctomycetia incertae sedis</taxon>
        <taxon>Engelhardtia</taxon>
    </lineage>
</organism>
<dbReference type="InterPro" id="IPR008969">
    <property type="entry name" value="CarboxyPept-like_regulatory"/>
</dbReference>
<proteinExistence type="predicted"/>
<dbReference type="EMBL" id="CP036287">
    <property type="protein sequence ID" value="QDU64984.1"/>
    <property type="molecule type" value="Genomic_DNA"/>
</dbReference>
<evidence type="ECO:0008006" key="3">
    <source>
        <dbReference type="Google" id="ProtNLM"/>
    </source>
</evidence>
<dbReference type="RefSeq" id="WP_145061184.1">
    <property type="nucleotide sequence ID" value="NZ_CP036287.1"/>
</dbReference>
<keyword evidence="2" id="KW-1185">Reference proteome</keyword>
<name>A0A518BDD2_9BACT</name>
<protein>
    <recommendedName>
        <fullName evidence="3">Nickel uptake substrate-specific transmembrane region</fullName>
    </recommendedName>
</protein>
<dbReference type="AlphaFoldDB" id="A0A518BDD2"/>
<gene>
    <name evidence="1" type="ORF">Pla133_00460</name>
</gene>
<dbReference type="InterPro" id="IPR013784">
    <property type="entry name" value="Carb-bd-like_fold"/>
</dbReference>
<sequence length="302" mass="31444">MDHFRTGLFRPIQLEARQGSAHTTMLKLAQSKRFRPTYVLTLAALAAVLTATHGIGAAATSATAIGLWTGGSSSDGSSSDGSIASAAIDAVPAPYGLATIAGRVVDADGRPLSGVTVELRGGGEGSARFAFVDGHRNSRPTGLLVTDSTGEFELHFVPHPHRPYALALEAEGFAAPSWNWRAIGAADVFDLGTVALPKAATVRGQVVDGQGRPLAGPWRVTVASAWSLPVAGPRAHAGPTWVREWVDPETGRFEIVGLPPGKADIRLDAEGLPFFDGPMVNVPAGGALELDFEYTGPIPPSE</sequence>
<accession>A0A518BDD2</accession>
<dbReference type="SUPFAM" id="SSF49452">
    <property type="entry name" value="Starch-binding domain-like"/>
    <property type="match status" value="1"/>
</dbReference>
<evidence type="ECO:0000313" key="2">
    <source>
        <dbReference type="Proteomes" id="UP000316921"/>
    </source>
</evidence>
<evidence type="ECO:0000313" key="1">
    <source>
        <dbReference type="EMBL" id="QDU64984.1"/>
    </source>
</evidence>
<dbReference type="Gene3D" id="2.60.40.1120">
    <property type="entry name" value="Carboxypeptidase-like, regulatory domain"/>
    <property type="match status" value="1"/>
</dbReference>
<dbReference type="GO" id="GO:0030246">
    <property type="term" value="F:carbohydrate binding"/>
    <property type="evidence" value="ECO:0007669"/>
    <property type="project" value="InterPro"/>
</dbReference>